<evidence type="ECO:0000313" key="10">
    <source>
        <dbReference type="EMBL" id="CAL1375337.1"/>
    </source>
</evidence>
<protein>
    <recommendedName>
        <fullName evidence="9">Peptidase metallopeptidase domain-containing protein</fullName>
    </recommendedName>
</protein>
<evidence type="ECO:0000256" key="6">
    <source>
        <dbReference type="ARBA" id="ARBA00023049"/>
    </source>
</evidence>
<sequence length="311" mass="34819">MSTMTLLRVVTATFLLVSLVVINSAAFAAPLGFIKQLEGGRRGQSIEGLRDVKQYLQKFGYYLNDDHKDTNANEATVHQNYDEFDELLEAAIKRYQLTHRIPVSGALDRATTTQMMIPRCGVSDHGLVIMTVDYGDQKKPNDYAFFPGKPKWNKNNLQYRFGITSSPPAGLEEPTIKAAVDKAFQSWKNVTEFTFDYVAGTFAPADLKISFFSRRHGDRSPFQGAKGATAHAFPPRYGELHYNADFKWSDDPSPTEMDLESIAVHEIGHTLGLLHSVNKAAIMYPYLNTGKIKRELQSADIEGIRKLYGLS</sequence>
<dbReference type="Pfam" id="PF00413">
    <property type="entry name" value="Peptidase_M10"/>
    <property type="match status" value="1"/>
</dbReference>
<comment type="cofactor">
    <cofactor evidence="8">
        <name>Ca(2+)</name>
        <dbReference type="ChEBI" id="CHEBI:29108"/>
    </cofactor>
    <text evidence="8">Can bind about 5 Ca(2+) ions per subunit.</text>
</comment>
<dbReference type="SMART" id="SM00235">
    <property type="entry name" value="ZnMc"/>
    <property type="match status" value="1"/>
</dbReference>
<name>A0AAV2DPC2_9ROSI</name>
<dbReference type="PANTHER" id="PTHR10201">
    <property type="entry name" value="MATRIX METALLOPROTEINASE"/>
    <property type="match status" value="1"/>
</dbReference>
<keyword evidence="2" id="KW-0645">Protease</keyword>
<dbReference type="Proteomes" id="UP001497516">
    <property type="component" value="Chromosome 3"/>
</dbReference>
<feature type="binding site" evidence="8">
    <location>
        <position position="275"/>
    </location>
    <ligand>
        <name>Zn(2+)</name>
        <dbReference type="ChEBI" id="CHEBI:29105"/>
        <label>2</label>
        <note>catalytic</note>
    </ligand>
</feature>
<feature type="binding site" evidence="8">
    <location>
        <position position="216"/>
    </location>
    <ligand>
        <name>Zn(2+)</name>
        <dbReference type="ChEBI" id="CHEBI:29105"/>
        <label>1</label>
    </ligand>
</feature>
<dbReference type="InterPro" id="IPR024079">
    <property type="entry name" value="MetalloPept_cat_dom_sf"/>
</dbReference>
<dbReference type="GO" id="GO:0030574">
    <property type="term" value="P:collagen catabolic process"/>
    <property type="evidence" value="ECO:0007669"/>
    <property type="project" value="TreeGrafter"/>
</dbReference>
<dbReference type="EMBL" id="OZ034816">
    <property type="protein sequence ID" value="CAL1375337.1"/>
    <property type="molecule type" value="Genomic_DNA"/>
</dbReference>
<evidence type="ECO:0000256" key="2">
    <source>
        <dbReference type="ARBA" id="ARBA00022670"/>
    </source>
</evidence>
<evidence type="ECO:0000256" key="3">
    <source>
        <dbReference type="ARBA" id="ARBA00022723"/>
    </source>
</evidence>
<evidence type="ECO:0000256" key="7">
    <source>
        <dbReference type="PIRSR" id="PIRSR621190-1"/>
    </source>
</evidence>
<dbReference type="InterPro" id="IPR033739">
    <property type="entry name" value="M10A_MMP"/>
</dbReference>
<feature type="binding site" evidence="8">
    <location>
        <position position="283"/>
    </location>
    <ligand>
        <name>Zn(2+)</name>
        <dbReference type="ChEBI" id="CHEBI:29105"/>
        <label>2</label>
        <note>catalytic</note>
    </ligand>
</feature>
<dbReference type="Gene3D" id="3.40.390.10">
    <property type="entry name" value="Collagenase (Catalytic Domain)"/>
    <property type="match status" value="1"/>
</dbReference>
<dbReference type="GO" id="GO:0008270">
    <property type="term" value="F:zinc ion binding"/>
    <property type="evidence" value="ECO:0007669"/>
    <property type="project" value="InterPro"/>
</dbReference>
<dbReference type="CDD" id="cd04278">
    <property type="entry name" value="ZnMc_MMP"/>
    <property type="match status" value="1"/>
</dbReference>
<proteinExistence type="inferred from homology"/>
<dbReference type="InterPro" id="IPR006026">
    <property type="entry name" value="Peptidase_Metallo"/>
</dbReference>
<feature type="domain" description="Peptidase metallopeptidase" evidence="9">
    <location>
        <begin position="148"/>
        <end position="310"/>
    </location>
</feature>
<dbReference type="AlphaFoldDB" id="A0AAV2DPC2"/>
<dbReference type="InterPro" id="IPR002477">
    <property type="entry name" value="Peptidoglycan-bd-like"/>
</dbReference>
<keyword evidence="11" id="KW-1185">Reference proteome</keyword>
<keyword evidence="6" id="KW-0482">Metalloprotease</keyword>
<dbReference type="SUPFAM" id="SSF55486">
    <property type="entry name" value="Metalloproteases ('zincins'), catalytic domain"/>
    <property type="match status" value="1"/>
</dbReference>
<dbReference type="InterPro" id="IPR001818">
    <property type="entry name" value="Pept_M10_metallopeptidase"/>
</dbReference>
<dbReference type="GO" id="GO:0031012">
    <property type="term" value="C:extracellular matrix"/>
    <property type="evidence" value="ECO:0007669"/>
    <property type="project" value="InterPro"/>
</dbReference>
<dbReference type="GO" id="GO:0030198">
    <property type="term" value="P:extracellular matrix organization"/>
    <property type="evidence" value="ECO:0007669"/>
    <property type="project" value="TreeGrafter"/>
</dbReference>
<keyword evidence="3 8" id="KW-0479">Metal-binding</keyword>
<comment type="cofactor">
    <cofactor evidence="8">
        <name>Zn(2+)</name>
        <dbReference type="ChEBI" id="CHEBI:29105"/>
    </cofactor>
    <text evidence="8">Binds 2 Zn(2+) ions per subunit.</text>
</comment>
<dbReference type="GO" id="GO:0006508">
    <property type="term" value="P:proteolysis"/>
    <property type="evidence" value="ECO:0007669"/>
    <property type="project" value="UniProtKB-KW"/>
</dbReference>
<keyword evidence="4" id="KW-0378">Hydrolase</keyword>
<comment type="similarity">
    <text evidence="1">Belongs to the peptidase M10A family. Matrix metalloproteinases (MMPs) subfamily.</text>
</comment>
<feature type="binding site" description="in inhibited form" evidence="8">
    <location>
        <position position="120"/>
    </location>
    <ligand>
        <name>Zn(2+)</name>
        <dbReference type="ChEBI" id="CHEBI:29105"/>
        <label>2</label>
        <note>catalytic</note>
    </ligand>
</feature>
<feature type="binding site" evidence="8">
    <location>
        <position position="218"/>
    </location>
    <ligand>
        <name>Zn(2+)</name>
        <dbReference type="ChEBI" id="CHEBI:29105"/>
        <label>1</label>
    </ligand>
</feature>
<organism evidence="10 11">
    <name type="scientific">Linum trigynum</name>
    <dbReference type="NCBI Taxonomy" id="586398"/>
    <lineage>
        <taxon>Eukaryota</taxon>
        <taxon>Viridiplantae</taxon>
        <taxon>Streptophyta</taxon>
        <taxon>Embryophyta</taxon>
        <taxon>Tracheophyta</taxon>
        <taxon>Spermatophyta</taxon>
        <taxon>Magnoliopsida</taxon>
        <taxon>eudicotyledons</taxon>
        <taxon>Gunneridae</taxon>
        <taxon>Pentapetalae</taxon>
        <taxon>rosids</taxon>
        <taxon>fabids</taxon>
        <taxon>Malpighiales</taxon>
        <taxon>Linaceae</taxon>
        <taxon>Linum</taxon>
    </lineage>
</organism>
<evidence type="ECO:0000256" key="8">
    <source>
        <dbReference type="PIRSR" id="PIRSR621190-2"/>
    </source>
</evidence>
<dbReference type="GO" id="GO:0004222">
    <property type="term" value="F:metalloendopeptidase activity"/>
    <property type="evidence" value="ECO:0007669"/>
    <property type="project" value="InterPro"/>
</dbReference>
<dbReference type="InterPro" id="IPR036365">
    <property type="entry name" value="PGBD-like_sf"/>
</dbReference>
<feature type="binding site" evidence="8">
    <location>
        <position position="265"/>
    </location>
    <ligand>
        <name>Zn(2+)</name>
        <dbReference type="ChEBI" id="CHEBI:29105"/>
        <label>2</label>
        <note>catalytic</note>
    </ligand>
</feature>
<dbReference type="PANTHER" id="PTHR10201:SF311">
    <property type="entry name" value="PEPTIDASE METALLOPEPTIDASE DOMAIN-CONTAINING PROTEIN"/>
    <property type="match status" value="1"/>
</dbReference>
<evidence type="ECO:0000259" key="9">
    <source>
        <dbReference type="SMART" id="SM00235"/>
    </source>
</evidence>
<keyword evidence="8" id="KW-0106">Calcium</keyword>
<feature type="binding site" evidence="8">
    <location>
        <position position="224"/>
    </location>
    <ligand>
        <name>Ca(2+)</name>
        <dbReference type="ChEBI" id="CHEBI:29108"/>
        <label>3</label>
    </ligand>
</feature>
<feature type="active site" evidence="7">
    <location>
        <position position="266"/>
    </location>
</feature>
<dbReference type="InterPro" id="IPR021190">
    <property type="entry name" value="Pept_M10A"/>
</dbReference>
<keyword evidence="5 8" id="KW-0862">Zinc</keyword>
<accession>A0AAV2DPC2</accession>
<dbReference type="PRINTS" id="PR00138">
    <property type="entry name" value="MATRIXIN"/>
</dbReference>
<evidence type="ECO:0000256" key="5">
    <source>
        <dbReference type="ARBA" id="ARBA00022833"/>
    </source>
</evidence>
<feature type="binding site" evidence="8">
    <location>
        <position position="241"/>
    </location>
    <ligand>
        <name>Zn(2+)</name>
        <dbReference type="ChEBI" id="CHEBI:29105"/>
        <label>1</label>
    </ligand>
</feature>
<dbReference type="Pfam" id="PF01471">
    <property type="entry name" value="PG_binding_1"/>
    <property type="match status" value="1"/>
</dbReference>
<evidence type="ECO:0000256" key="1">
    <source>
        <dbReference type="ARBA" id="ARBA00009614"/>
    </source>
</evidence>
<dbReference type="SUPFAM" id="SSF47090">
    <property type="entry name" value="PGBD-like"/>
    <property type="match status" value="1"/>
</dbReference>
<gene>
    <name evidence="10" type="ORF">LTRI10_LOCUS17139</name>
</gene>
<feature type="binding site" evidence="8">
    <location>
        <position position="269"/>
    </location>
    <ligand>
        <name>Zn(2+)</name>
        <dbReference type="ChEBI" id="CHEBI:29105"/>
        <label>2</label>
        <note>catalytic</note>
    </ligand>
</feature>
<evidence type="ECO:0000256" key="4">
    <source>
        <dbReference type="ARBA" id="ARBA00022801"/>
    </source>
</evidence>
<feature type="binding site" evidence="8">
    <location>
        <position position="231"/>
    </location>
    <ligand>
        <name>Zn(2+)</name>
        <dbReference type="ChEBI" id="CHEBI:29105"/>
        <label>1</label>
    </ligand>
</feature>
<feature type="binding site" evidence="8">
    <location>
        <position position="206"/>
    </location>
    <ligand>
        <name>Ca(2+)</name>
        <dbReference type="ChEBI" id="CHEBI:29108"/>
        <label>2</label>
    </ligand>
</feature>
<reference evidence="10 11" key="1">
    <citation type="submission" date="2024-04" db="EMBL/GenBank/DDBJ databases">
        <authorList>
            <person name="Fracassetti M."/>
        </authorList>
    </citation>
    <scope>NUCLEOTIDE SEQUENCE [LARGE SCALE GENOMIC DNA]</scope>
</reference>
<evidence type="ECO:0000313" key="11">
    <source>
        <dbReference type="Proteomes" id="UP001497516"/>
    </source>
</evidence>